<name>A0ABR7KZ78_9PSEU</name>
<gene>
    <name evidence="1" type="ORF">GPZ80_00940</name>
</gene>
<comment type="caution">
    <text evidence="1">The sequence shown here is derived from an EMBL/GenBank/DDBJ whole genome shotgun (WGS) entry which is preliminary data.</text>
</comment>
<dbReference type="Proteomes" id="UP000734823">
    <property type="component" value="Unassembled WGS sequence"/>
</dbReference>
<evidence type="ECO:0000313" key="2">
    <source>
        <dbReference type="Proteomes" id="UP000734823"/>
    </source>
</evidence>
<reference evidence="1 2" key="1">
    <citation type="submission" date="2020-06" db="EMBL/GenBank/DDBJ databases">
        <title>Actinokineospora xiongansis sp. nov., isolated from soil of Baiyangdian.</title>
        <authorList>
            <person name="Zhang X."/>
        </authorList>
    </citation>
    <scope>NUCLEOTIDE SEQUENCE [LARGE SCALE GENOMIC DNA]</scope>
    <source>
        <strain evidence="1 2">HBU206404</strain>
    </source>
</reference>
<organism evidence="1 2">
    <name type="scientific">Actinokineospora xionganensis</name>
    <dbReference type="NCBI Taxonomy" id="2684470"/>
    <lineage>
        <taxon>Bacteria</taxon>
        <taxon>Bacillati</taxon>
        <taxon>Actinomycetota</taxon>
        <taxon>Actinomycetes</taxon>
        <taxon>Pseudonocardiales</taxon>
        <taxon>Pseudonocardiaceae</taxon>
        <taxon>Actinokineospora</taxon>
    </lineage>
</organism>
<proteinExistence type="predicted"/>
<sequence>MSAVDVPEIRPGDIYEDCQYHPVLCLEAYDDESVSGVSLIDGSGPRNCSLRHCGVKRLTPREVVDIRKDFRGYAARRHSELAVLGSTDT</sequence>
<evidence type="ECO:0000313" key="1">
    <source>
        <dbReference type="EMBL" id="MBC6445742.1"/>
    </source>
</evidence>
<protein>
    <submittedName>
        <fullName evidence="1">Uncharacterized protein</fullName>
    </submittedName>
</protein>
<keyword evidence="2" id="KW-1185">Reference proteome</keyword>
<dbReference type="EMBL" id="JABVED010000001">
    <property type="protein sequence ID" value="MBC6445742.1"/>
    <property type="molecule type" value="Genomic_DNA"/>
</dbReference>
<accession>A0ABR7KZ78</accession>
<dbReference type="RefSeq" id="WP_187217806.1">
    <property type="nucleotide sequence ID" value="NZ_JABVED010000001.1"/>
</dbReference>